<dbReference type="EMBL" id="JAWDKD010000009">
    <property type="protein sequence ID" value="MDV0446691.1"/>
    <property type="molecule type" value="Genomic_DNA"/>
</dbReference>
<evidence type="ECO:0000313" key="3">
    <source>
        <dbReference type="Proteomes" id="UP001271789"/>
    </source>
</evidence>
<dbReference type="RefSeq" id="WP_338099096.1">
    <property type="nucleotide sequence ID" value="NZ_JAWDKD010000009.1"/>
</dbReference>
<gene>
    <name evidence="2" type="ORF">MsAg5_05410</name>
</gene>
<organism evidence="2 3">
    <name type="scientific">Methanolapillus africanus</name>
    <dbReference type="NCBI Taxonomy" id="3028297"/>
    <lineage>
        <taxon>Archaea</taxon>
        <taxon>Methanobacteriati</taxon>
        <taxon>Methanobacteriota</taxon>
        <taxon>Stenosarchaea group</taxon>
        <taxon>Methanomicrobia</taxon>
        <taxon>Methanosarcinales</taxon>
        <taxon>Methanosarcinaceae</taxon>
        <taxon>Methanolapillus</taxon>
    </lineage>
</organism>
<evidence type="ECO:0000259" key="1">
    <source>
        <dbReference type="Pfam" id="PF13274"/>
    </source>
</evidence>
<comment type="caution">
    <text evidence="2">The sequence shown here is derived from an EMBL/GenBank/DDBJ whole genome shotgun (WGS) entry which is preliminary data.</text>
</comment>
<protein>
    <recommendedName>
        <fullName evidence="1">Antitoxin SocA-like Panacea domain-containing protein</fullName>
    </recommendedName>
</protein>
<evidence type="ECO:0000313" key="2">
    <source>
        <dbReference type="EMBL" id="MDV0446691.1"/>
    </source>
</evidence>
<dbReference type="Proteomes" id="UP001271789">
    <property type="component" value="Unassembled WGS sequence"/>
</dbReference>
<feature type="domain" description="Antitoxin SocA-like Panacea" evidence="1">
    <location>
        <begin position="30"/>
        <end position="120"/>
    </location>
</feature>
<keyword evidence="3" id="KW-1185">Reference proteome</keyword>
<reference evidence="2" key="1">
    <citation type="submission" date="2023-06" db="EMBL/GenBank/DDBJ databases">
        <title>Genome sequence of Methanosarcinaceae archaeon Ag5.</title>
        <authorList>
            <person name="Protasov E."/>
            <person name="Platt K."/>
            <person name="Poehlein A."/>
            <person name="Daniel R."/>
            <person name="Brune A."/>
        </authorList>
    </citation>
    <scope>NUCLEOTIDE SEQUENCE</scope>
    <source>
        <strain evidence="2">Ag5</strain>
    </source>
</reference>
<accession>A0AAE4MIW3</accession>
<dbReference type="InterPro" id="IPR025272">
    <property type="entry name" value="SocA_Panacea"/>
</dbReference>
<sequence>MTNHNPIPNYDIKDVANWFLNKEPMTQKKLQKLCYYAVAWSYTLRKCPLCTDCEFEAWIHGPVNRVLYREYRSFGWTPIPQVSIKPDFGDAEDLLETVWNTYGDLSGIQLEIMSHKEKPWLNARKGYGTYDRSVKAISSEDMIDFYWKMYEEGQND</sequence>
<proteinExistence type="predicted"/>
<name>A0AAE4MIW3_9EURY</name>
<dbReference type="Pfam" id="PF13274">
    <property type="entry name" value="SocA_Panacea"/>
    <property type="match status" value="1"/>
</dbReference>
<dbReference type="AlphaFoldDB" id="A0AAE4MIW3"/>